<accession>A0A428TMH4</accession>
<evidence type="ECO:0000313" key="1">
    <source>
        <dbReference type="EMBL" id="RSM03260.1"/>
    </source>
</evidence>
<sequence>MPPLPTYGHPIYKNQNLSYIGQIRATKTPPSTPVPTEYKMQSVHSLLARLTETPRVRVTIRTDRDFVFLSGVEDEAAGDYIRGTLALCLVDDQPVQDVQLEMIGEIAIA</sequence>
<gene>
    <name evidence="1" type="ORF">CDV31_010536</name>
</gene>
<proteinExistence type="predicted"/>
<organism evidence="1 2">
    <name type="scientific">Fusarium ambrosium</name>
    <dbReference type="NCBI Taxonomy" id="131363"/>
    <lineage>
        <taxon>Eukaryota</taxon>
        <taxon>Fungi</taxon>
        <taxon>Dikarya</taxon>
        <taxon>Ascomycota</taxon>
        <taxon>Pezizomycotina</taxon>
        <taxon>Sordariomycetes</taxon>
        <taxon>Hypocreomycetidae</taxon>
        <taxon>Hypocreales</taxon>
        <taxon>Nectriaceae</taxon>
        <taxon>Fusarium</taxon>
        <taxon>Fusarium solani species complex</taxon>
    </lineage>
</organism>
<comment type="caution">
    <text evidence="1">The sequence shown here is derived from an EMBL/GenBank/DDBJ whole genome shotgun (WGS) entry which is preliminary data.</text>
</comment>
<protein>
    <submittedName>
        <fullName evidence="1">Uncharacterized protein</fullName>
    </submittedName>
</protein>
<name>A0A428TMH4_9HYPO</name>
<dbReference type="Proteomes" id="UP000288429">
    <property type="component" value="Unassembled WGS sequence"/>
</dbReference>
<keyword evidence="2" id="KW-1185">Reference proteome</keyword>
<evidence type="ECO:0000313" key="2">
    <source>
        <dbReference type="Proteomes" id="UP000288429"/>
    </source>
</evidence>
<dbReference type="AlphaFoldDB" id="A0A428TMH4"/>
<dbReference type="EMBL" id="NIZV01000165">
    <property type="protein sequence ID" value="RSM03260.1"/>
    <property type="molecule type" value="Genomic_DNA"/>
</dbReference>
<reference evidence="1 2" key="1">
    <citation type="submission" date="2017-06" db="EMBL/GenBank/DDBJ databases">
        <title>Cmopartive genomic analysis of Ambrosia Fusariam Clade fungi.</title>
        <authorList>
            <person name="Stajich J.E."/>
            <person name="Carrillo J."/>
            <person name="Kijimoto T."/>
            <person name="Eskalen A."/>
            <person name="O'Donnell K."/>
            <person name="Kasson M."/>
        </authorList>
    </citation>
    <scope>NUCLEOTIDE SEQUENCE [LARGE SCALE GENOMIC DNA]</scope>
    <source>
        <strain evidence="1 2">NRRL 20438</strain>
    </source>
</reference>